<feature type="transmembrane region" description="Helical" evidence="1">
    <location>
        <begin position="7"/>
        <end position="27"/>
    </location>
</feature>
<keyword evidence="1" id="KW-0472">Membrane</keyword>
<gene>
    <name evidence="2" type="ORF">ADIWIN_0665</name>
</gene>
<evidence type="ECO:0000256" key="1">
    <source>
        <dbReference type="SAM" id="Phobius"/>
    </source>
</evidence>
<dbReference type="EMBL" id="ATMR01000037">
    <property type="protein sequence ID" value="EPR74323.1"/>
    <property type="molecule type" value="Genomic_DNA"/>
</dbReference>
<keyword evidence="1" id="KW-0812">Transmembrane</keyword>
<dbReference type="AlphaFoldDB" id="S7XEA1"/>
<evidence type="ECO:0000313" key="3">
    <source>
        <dbReference type="Proteomes" id="UP000014962"/>
    </source>
</evidence>
<sequence length="53" mass="6041">MAQINELESAIISRVLFFILFTLLNVKGFKSDYVALLGFANILFIYNIAMLLQ</sequence>
<keyword evidence="3" id="KW-1185">Reference proteome</keyword>
<dbReference type="Proteomes" id="UP000014962">
    <property type="component" value="Unassembled WGS sequence"/>
</dbReference>
<accession>S7XEA1</accession>
<feature type="transmembrane region" description="Helical" evidence="1">
    <location>
        <begin position="33"/>
        <end position="52"/>
    </location>
</feature>
<evidence type="ECO:0000313" key="2">
    <source>
        <dbReference type="EMBL" id="EPR74323.1"/>
    </source>
</evidence>
<keyword evidence="1" id="KW-1133">Transmembrane helix</keyword>
<comment type="caution">
    <text evidence="2">The sequence shown here is derived from an EMBL/GenBank/DDBJ whole genome shotgun (WGS) entry which is preliminary data.</text>
</comment>
<name>S7XEA1_9FLAO</name>
<proteinExistence type="predicted"/>
<protein>
    <submittedName>
        <fullName evidence="2">Uncharacterized protein</fullName>
    </submittedName>
</protein>
<organism evidence="2 3">
    <name type="scientific">Winogradskyella psychrotolerans RS-3</name>
    <dbReference type="NCBI Taxonomy" id="641526"/>
    <lineage>
        <taxon>Bacteria</taxon>
        <taxon>Pseudomonadati</taxon>
        <taxon>Bacteroidota</taxon>
        <taxon>Flavobacteriia</taxon>
        <taxon>Flavobacteriales</taxon>
        <taxon>Flavobacteriaceae</taxon>
        <taxon>Winogradskyella</taxon>
    </lineage>
</organism>
<dbReference type="STRING" id="641526.ADIWIN_0665"/>
<reference evidence="2 3" key="1">
    <citation type="journal article" date="2013" name="Genome Announc.">
        <title>Draft Genome Sequence of Winogradskyella psychrotolerans RS-3T, Isolated from the Marine Transect of Kongsfjorden, Ny-Alesund, Svalbard, Arctic Ocean.</title>
        <authorList>
            <person name="Kumar Pinnaka A."/>
            <person name="Ara S."/>
            <person name="Singh A."/>
            <person name="Shivaji S."/>
        </authorList>
    </citation>
    <scope>NUCLEOTIDE SEQUENCE [LARGE SCALE GENOMIC DNA]</scope>
    <source>
        <strain evidence="2 3">RS-3</strain>
    </source>
</reference>